<name>A0ABT1XT11_9SPHN</name>
<accession>A0ABT1XT11</accession>
<keyword evidence="2" id="KW-1185">Reference proteome</keyword>
<gene>
    <name evidence="1" type="ORF">NSO95_06465</name>
</gene>
<sequence>MTKNITLAVDADLLARFRVLAAERKTTVNALVRQHMAEAVGLEARRSAAIARMLELGNQSTAQIDMSKWDRESSYARGSKA</sequence>
<dbReference type="EMBL" id="JANKHH010000003">
    <property type="protein sequence ID" value="MCR2833582.1"/>
    <property type="molecule type" value="Genomic_DNA"/>
</dbReference>
<dbReference type="Proteomes" id="UP001206067">
    <property type="component" value="Unassembled WGS sequence"/>
</dbReference>
<comment type="caution">
    <text evidence="1">The sequence shown here is derived from an EMBL/GenBank/DDBJ whole genome shotgun (WGS) entry which is preliminary data.</text>
</comment>
<organism evidence="1 2">
    <name type="scientific">Parerythrobacter lacustris</name>
    <dbReference type="NCBI Taxonomy" id="2969984"/>
    <lineage>
        <taxon>Bacteria</taxon>
        <taxon>Pseudomonadati</taxon>
        <taxon>Pseudomonadota</taxon>
        <taxon>Alphaproteobacteria</taxon>
        <taxon>Sphingomonadales</taxon>
        <taxon>Erythrobacteraceae</taxon>
        <taxon>Parerythrobacter</taxon>
    </lineage>
</organism>
<proteinExistence type="predicted"/>
<dbReference type="RefSeq" id="WP_257595343.1">
    <property type="nucleotide sequence ID" value="NZ_JANKHH010000003.1"/>
</dbReference>
<evidence type="ECO:0000313" key="1">
    <source>
        <dbReference type="EMBL" id="MCR2833582.1"/>
    </source>
</evidence>
<evidence type="ECO:0000313" key="2">
    <source>
        <dbReference type="Proteomes" id="UP001206067"/>
    </source>
</evidence>
<evidence type="ECO:0008006" key="3">
    <source>
        <dbReference type="Google" id="ProtNLM"/>
    </source>
</evidence>
<reference evidence="1 2" key="1">
    <citation type="submission" date="2022-08" db="EMBL/GenBank/DDBJ databases">
        <title>Polyphasic taxonomy analysis of Qipengyuania sp.RS5-5.</title>
        <authorList>
            <person name="Xamxidin M."/>
            <person name="Wu M."/>
        </authorList>
    </citation>
    <scope>NUCLEOTIDE SEQUENCE [LARGE SCALE GENOMIC DNA]</scope>
    <source>
        <strain evidence="1 2">RS5-5</strain>
    </source>
</reference>
<protein>
    <recommendedName>
        <fullName evidence="3">Ribbon-helix-helix protein, CopG family</fullName>
    </recommendedName>
</protein>